<dbReference type="EnsemblMetazoa" id="HelroT168950">
    <property type="protein sequence ID" value="HelroP168950"/>
    <property type="gene ID" value="HelroG168950"/>
</dbReference>
<dbReference type="GeneID" id="20202566"/>
<reference evidence="2 4" key="2">
    <citation type="journal article" date="2013" name="Nature">
        <title>Insights into bilaterian evolution from three spiralian genomes.</title>
        <authorList>
            <person name="Simakov O."/>
            <person name="Marletaz F."/>
            <person name="Cho S.J."/>
            <person name="Edsinger-Gonzales E."/>
            <person name="Havlak P."/>
            <person name="Hellsten U."/>
            <person name="Kuo D.H."/>
            <person name="Larsson T."/>
            <person name="Lv J."/>
            <person name="Arendt D."/>
            <person name="Savage R."/>
            <person name="Osoegawa K."/>
            <person name="de Jong P."/>
            <person name="Grimwood J."/>
            <person name="Chapman J.A."/>
            <person name="Shapiro H."/>
            <person name="Aerts A."/>
            <person name="Otillar R.P."/>
            <person name="Terry A.Y."/>
            <person name="Boore J.L."/>
            <person name="Grigoriev I.V."/>
            <person name="Lindberg D.R."/>
            <person name="Seaver E.C."/>
            <person name="Weisblat D.A."/>
            <person name="Putnam N.H."/>
            <person name="Rokhsar D.S."/>
        </authorList>
    </citation>
    <scope>NUCLEOTIDE SEQUENCE</scope>
</reference>
<proteinExistence type="predicted"/>
<sequence length="119" mass="13315">MREIEAEVAPWARKTPEIDLSINEIDKNPNLCKIIYHEIIDKSPKSIAIYTDGSKMGNSTSSAVVIPTTKETLFQHLPTYASIFTAELTALKMALNYTINKTNKEYMIFADSLSSLMAI</sequence>
<evidence type="ECO:0000313" key="3">
    <source>
        <dbReference type="EnsemblMetazoa" id="HelroP168950"/>
    </source>
</evidence>
<name>T1F166_HELRO</name>
<dbReference type="AlphaFoldDB" id="T1F166"/>
<dbReference type="EMBL" id="AMQM01003150">
    <property type="status" value="NOT_ANNOTATED_CDS"/>
    <property type="molecule type" value="Genomic_DNA"/>
</dbReference>
<dbReference type="GO" id="GO:0003676">
    <property type="term" value="F:nucleic acid binding"/>
    <property type="evidence" value="ECO:0007669"/>
    <property type="project" value="InterPro"/>
</dbReference>
<dbReference type="Gene3D" id="3.30.420.10">
    <property type="entry name" value="Ribonuclease H-like superfamily/Ribonuclease H"/>
    <property type="match status" value="1"/>
</dbReference>
<dbReference type="SUPFAM" id="SSF53098">
    <property type="entry name" value="Ribonuclease H-like"/>
    <property type="match status" value="1"/>
</dbReference>
<reference evidence="3" key="3">
    <citation type="submission" date="2015-06" db="UniProtKB">
        <authorList>
            <consortium name="EnsemblMetazoa"/>
        </authorList>
    </citation>
    <scope>IDENTIFICATION</scope>
</reference>
<reference evidence="4" key="1">
    <citation type="submission" date="2012-12" db="EMBL/GenBank/DDBJ databases">
        <authorList>
            <person name="Hellsten U."/>
            <person name="Grimwood J."/>
            <person name="Chapman J.A."/>
            <person name="Shapiro H."/>
            <person name="Aerts A."/>
            <person name="Otillar R.P."/>
            <person name="Terry A.Y."/>
            <person name="Boore J.L."/>
            <person name="Simakov O."/>
            <person name="Marletaz F."/>
            <person name="Cho S.-J."/>
            <person name="Edsinger-Gonzales E."/>
            <person name="Havlak P."/>
            <person name="Kuo D.-H."/>
            <person name="Larsson T."/>
            <person name="Lv J."/>
            <person name="Arendt D."/>
            <person name="Savage R."/>
            <person name="Osoegawa K."/>
            <person name="de Jong P."/>
            <person name="Lindberg D.R."/>
            <person name="Seaver E.C."/>
            <person name="Weisblat D.A."/>
            <person name="Putnam N.H."/>
            <person name="Grigoriev I.V."/>
            <person name="Rokhsar D.S."/>
        </authorList>
    </citation>
    <scope>NUCLEOTIDE SEQUENCE</scope>
</reference>
<dbReference type="HOGENOM" id="CLU_2063980_0_0_1"/>
<dbReference type="KEGG" id="hro:HELRODRAFT_168950"/>
<dbReference type="InterPro" id="IPR036397">
    <property type="entry name" value="RNaseH_sf"/>
</dbReference>
<dbReference type="RefSeq" id="XP_009013040.1">
    <property type="nucleotide sequence ID" value="XM_009014792.1"/>
</dbReference>
<evidence type="ECO:0000313" key="2">
    <source>
        <dbReference type="EMBL" id="ESO09018.1"/>
    </source>
</evidence>
<dbReference type="GO" id="GO:0004523">
    <property type="term" value="F:RNA-DNA hybrid ribonuclease activity"/>
    <property type="evidence" value="ECO:0007669"/>
    <property type="project" value="InterPro"/>
</dbReference>
<dbReference type="CTD" id="20202566"/>
<gene>
    <name evidence="3" type="primary">20202566</name>
    <name evidence="2" type="ORF">HELRODRAFT_168950</name>
</gene>
<dbReference type="Proteomes" id="UP000015101">
    <property type="component" value="Unassembled WGS sequence"/>
</dbReference>
<evidence type="ECO:0000313" key="4">
    <source>
        <dbReference type="Proteomes" id="UP000015101"/>
    </source>
</evidence>
<protein>
    <recommendedName>
        <fullName evidence="1">RNase H type-1 domain-containing protein</fullName>
    </recommendedName>
</protein>
<dbReference type="Pfam" id="PF00075">
    <property type="entry name" value="RNase_H"/>
    <property type="match status" value="1"/>
</dbReference>
<evidence type="ECO:0000259" key="1">
    <source>
        <dbReference type="Pfam" id="PF00075"/>
    </source>
</evidence>
<dbReference type="EMBL" id="KB096023">
    <property type="protein sequence ID" value="ESO09018.1"/>
    <property type="molecule type" value="Genomic_DNA"/>
</dbReference>
<accession>T1F166</accession>
<keyword evidence="4" id="KW-1185">Reference proteome</keyword>
<organism evidence="3 4">
    <name type="scientific">Helobdella robusta</name>
    <name type="common">Californian leech</name>
    <dbReference type="NCBI Taxonomy" id="6412"/>
    <lineage>
        <taxon>Eukaryota</taxon>
        <taxon>Metazoa</taxon>
        <taxon>Spiralia</taxon>
        <taxon>Lophotrochozoa</taxon>
        <taxon>Annelida</taxon>
        <taxon>Clitellata</taxon>
        <taxon>Hirudinea</taxon>
        <taxon>Rhynchobdellida</taxon>
        <taxon>Glossiphoniidae</taxon>
        <taxon>Helobdella</taxon>
    </lineage>
</organism>
<dbReference type="InParanoid" id="T1F166"/>
<dbReference type="STRING" id="6412.T1F166"/>
<feature type="domain" description="RNase H type-1" evidence="1">
    <location>
        <begin position="45"/>
        <end position="113"/>
    </location>
</feature>
<dbReference type="InterPro" id="IPR012337">
    <property type="entry name" value="RNaseH-like_sf"/>
</dbReference>
<dbReference type="InterPro" id="IPR002156">
    <property type="entry name" value="RNaseH_domain"/>
</dbReference>
<dbReference type="CDD" id="cd09276">
    <property type="entry name" value="Rnase_HI_RT_non_LTR"/>
    <property type="match status" value="1"/>
</dbReference>
<dbReference type="OrthoDB" id="6154928at2759"/>